<proteinExistence type="predicted"/>
<dbReference type="InterPro" id="IPR027417">
    <property type="entry name" value="P-loop_NTPase"/>
</dbReference>
<evidence type="ECO:0008006" key="3">
    <source>
        <dbReference type="Google" id="ProtNLM"/>
    </source>
</evidence>
<protein>
    <recommendedName>
        <fullName evidence="3">Sulfotransferase family protein</fullName>
    </recommendedName>
</protein>
<accession>A0A7X9IKX3</accession>
<comment type="caution">
    <text evidence="1">The sequence shown here is derived from an EMBL/GenBank/DDBJ whole genome shotgun (WGS) entry which is preliminary data.</text>
</comment>
<sequence>MGYLLITGHPRSGTGYMAKLFSANGYDIGHESLGRNGISAWQFATPINHTIWAVDLHRKDFEFETVIHVIREPLKCVSSVVCTEQHSESYRARYVNLIGNVFERAVLSVSGWNKLIQSQLPTYTVPLEHAAEIFGFKDVEITNSRNHPFLEEKQLQELISPDIYAVYLEMLTQYQWLCAMSSPITLA</sequence>
<dbReference type="AlphaFoldDB" id="A0A7X9IKX3"/>
<reference evidence="1 2" key="1">
    <citation type="journal article" date="2020" name="Biotechnol. Biofuels">
        <title>New insights from the biogas microbiome by comprehensive genome-resolved metagenomics of nearly 1600 species originating from multiple anaerobic digesters.</title>
        <authorList>
            <person name="Campanaro S."/>
            <person name="Treu L."/>
            <person name="Rodriguez-R L.M."/>
            <person name="Kovalovszki A."/>
            <person name="Ziels R.M."/>
            <person name="Maus I."/>
            <person name="Zhu X."/>
            <person name="Kougias P.G."/>
            <person name="Basile A."/>
            <person name="Luo G."/>
            <person name="Schluter A."/>
            <person name="Konstantinidis K.T."/>
            <person name="Angelidaki I."/>
        </authorList>
    </citation>
    <scope>NUCLEOTIDE SEQUENCE [LARGE SCALE GENOMIC DNA]</scope>
    <source>
        <strain evidence="1">AS27yjCOA_65</strain>
    </source>
</reference>
<evidence type="ECO:0000313" key="2">
    <source>
        <dbReference type="Proteomes" id="UP000524246"/>
    </source>
</evidence>
<evidence type="ECO:0000313" key="1">
    <source>
        <dbReference type="EMBL" id="NMC62385.1"/>
    </source>
</evidence>
<dbReference type="Proteomes" id="UP000524246">
    <property type="component" value="Unassembled WGS sequence"/>
</dbReference>
<name>A0A7X9IKX3_9DELT</name>
<dbReference type="SUPFAM" id="SSF52540">
    <property type="entry name" value="P-loop containing nucleoside triphosphate hydrolases"/>
    <property type="match status" value="1"/>
</dbReference>
<organism evidence="1 2">
    <name type="scientific">SAR324 cluster bacterium</name>
    <dbReference type="NCBI Taxonomy" id="2024889"/>
    <lineage>
        <taxon>Bacteria</taxon>
        <taxon>Deltaproteobacteria</taxon>
        <taxon>SAR324 cluster</taxon>
    </lineage>
</organism>
<gene>
    <name evidence="1" type="ORF">GYA55_04385</name>
</gene>
<dbReference type="EMBL" id="JAAZON010000182">
    <property type="protein sequence ID" value="NMC62385.1"/>
    <property type="molecule type" value="Genomic_DNA"/>
</dbReference>